<evidence type="ECO:0000313" key="2">
    <source>
        <dbReference type="EMBL" id="EIM33028.1"/>
    </source>
</evidence>
<dbReference type="InterPro" id="IPR001849">
    <property type="entry name" value="PH_domain"/>
</dbReference>
<dbReference type="EMBL" id="JH660660">
    <property type="protein sequence ID" value="EIM33028.1"/>
    <property type="molecule type" value="Genomic_DNA"/>
</dbReference>
<dbReference type="InterPro" id="IPR011856">
    <property type="entry name" value="tRNA_endonuc-like_dom_sf"/>
</dbReference>
<dbReference type="Pfam" id="PF17761">
    <property type="entry name" value="DUF1016_N"/>
    <property type="match status" value="1"/>
</dbReference>
<name>I4Z9Y6_9BACT</name>
<evidence type="ECO:0000313" key="3">
    <source>
        <dbReference type="Proteomes" id="UP000002786"/>
    </source>
</evidence>
<protein>
    <recommendedName>
        <fullName evidence="1">PH domain-containing protein</fullName>
    </recommendedName>
</protein>
<dbReference type="InterPro" id="IPR041527">
    <property type="entry name" value="YhcG_N"/>
</dbReference>
<evidence type="ECO:0000259" key="1">
    <source>
        <dbReference type="PROSITE" id="PS50003"/>
    </source>
</evidence>
<dbReference type="PANTHER" id="PTHR30547">
    <property type="entry name" value="UNCHARACTERIZED PROTEIN YHCG-RELATED"/>
    <property type="match status" value="1"/>
</dbReference>
<dbReference type="InterPro" id="IPR053148">
    <property type="entry name" value="PD-DEXK-like_domain"/>
</dbReference>
<accession>I4Z9Y6</accession>
<dbReference type="GO" id="GO:0003676">
    <property type="term" value="F:nucleic acid binding"/>
    <property type="evidence" value="ECO:0007669"/>
    <property type="project" value="InterPro"/>
</dbReference>
<dbReference type="Pfam" id="PF06250">
    <property type="entry name" value="YhcG_C"/>
    <property type="match status" value="1"/>
</dbReference>
<dbReference type="RefSeq" id="WP_004336059.1">
    <property type="nucleotide sequence ID" value="NZ_JH660660.1"/>
</dbReference>
<dbReference type="InterPro" id="IPR009362">
    <property type="entry name" value="YhcG_C"/>
</dbReference>
<dbReference type="PANTHER" id="PTHR30547:SF0">
    <property type="entry name" value="BLR8175 PROTEIN"/>
    <property type="match status" value="1"/>
</dbReference>
<organism evidence="2 3">
    <name type="scientific">Prevotella bivia DSM 20514</name>
    <dbReference type="NCBI Taxonomy" id="868129"/>
    <lineage>
        <taxon>Bacteria</taxon>
        <taxon>Pseudomonadati</taxon>
        <taxon>Bacteroidota</taxon>
        <taxon>Bacteroidia</taxon>
        <taxon>Bacteroidales</taxon>
        <taxon>Prevotellaceae</taxon>
        <taxon>Prevotella</taxon>
    </lineage>
</organism>
<proteinExistence type="predicted"/>
<reference evidence="2 3" key="1">
    <citation type="submission" date="2012-02" db="EMBL/GenBank/DDBJ databases">
        <title>Improved High-Quality Draft genome of Prevotella bivia DSM 20514.</title>
        <authorList>
            <consortium name="US DOE Joint Genome Institute (JGI-PGF)"/>
            <person name="Lucas S."/>
            <person name="Copeland A."/>
            <person name="Lapidus A."/>
            <person name="Bruce D."/>
            <person name="Goodwin L."/>
            <person name="Pitluck S."/>
            <person name="Peters L."/>
            <person name="Mikhailova N."/>
            <person name="Munk A.C.C."/>
            <person name="Kyrpides N."/>
            <person name="Mavromatis K."/>
            <person name="Detter J.C."/>
            <person name="Han C."/>
            <person name="Land M."/>
            <person name="Hauser L."/>
            <person name="Markowitz V."/>
            <person name="Cheng J.-F."/>
            <person name="Hugenholtz P."/>
            <person name="Woyke T."/>
            <person name="Wu D."/>
            <person name="Gronow S."/>
            <person name="Wellnitz S."/>
            <person name="Brambilla E."/>
            <person name="Klenk H.-P."/>
            <person name="Eisen J.A."/>
        </authorList>
    </citation>
    <scope>NUCLEOTIDE SEQUENCE [LARGE SCALE GENOMIC DNA]</scope>
    <source>
        <strain evidence="2 3">DSM 20514</strain>
    </source>
</reference>
<dbReference type="AlphaFoldDB" id="I4Z9Y6"/>
<gene>
    <name evidence="2" type="ORF">PrebiDRAFT_1315</name>
</gene>
<feature type="domain" description="PH" evidence="1">
    <location>
        <begin position="1"/>
        <end position="31"/>
    </location>
</feature>
<dbReference type="Gene3D" id="3.40.1350.10">
    <property type="match status" value="1"/>
</dbReference>
<dbReference type="Proteomes" id="UP000002786">
    <property type="component" value="Unassembled WGS sequence"/>
</dbReference>
<keyword evidence="3" id="KW-1185">Reference proteome</keyword>
<dbReference type="GeneID" id="78531288"/>
<dbReference type="PROSITE" id="PS50003">
    <property type="entry name" value="PH_DOMAIN"/>
    <property type="match status" value="1"/>
</dbReference>
<sequence length="365" mass="42158">MDNEIILSANNPQGQLSEYAEWLENIKSQYRNAQLKAAVKINSELLRFYWKLGHDLVTLKAEERWGAGIIERISLDFKEAFPRQSGFSKTNLWYIKKWYAFYSLSDTILHQAGGELEDLLFQVPWRHHCEIITKCKTIEEANFYLQETVNNGWSRSALENALTANFYQQKGKAITNFKEHLPAPQSKLAQETLKDPYNFDFLTMREDYDERDLEDELTKHITQLLLELGKGFSFCGRQVELVVSGTSYRIDMLFYHIRLKCYVVVELKTHAFQPEYAGKLNFYVTAVDKLLKQEEDNSTIGLLICKTKDETKVEWAFNGINKPLGVAAYELNNIIPKEIVSKLPTIEEVEQGLNKVDVSNKSASK</sequence>
<dbReference type="HOGENOM" id="CLU_046640_0_1_10"/>